<dbReference type="KEGG" id="hsin:KDQ40_18785"/>
<organism evidence="1 3">
    <name type="scientific">Haloarcula marismortui ATCC 33800</name>
    <dbReference type="NCBI Taxonomy" id="662476"/>
    <lineage>
        <taxon>Archaea</taxon>
        <taxon>Methanobacteriati</taxon>
        <taxon>Methanobacteriota</taxon>
        <taxon>Stenosarchaea group</taxon>
        <taxon>Halobacteria</taxon>
        <taxon>Halobacteriales</taxon>
        <taxon>Haloarculaceae</taxon>
        <taxon>Haloarcula</taxon>
    </lineage>
</organism>
<evidence type="ECO:0000313" key="3">
    <source>
        <dbReference type="Proteomes" id="UP000011659"/>
    </source>
</evidence>
<dbReference type="Proteomes" id="UP000682967">
    <property type="component" value="Plasmid pHsi540"/>
</dbReference>
<keyword evidence="2" id="KW-0614">Plasmid</keyword>
<evidence type="ECO:0000313" key="2">
    <source>
        <dbReference type="EMBL" id="QUJ74016.1"/>
    </source>
</evidence>
<dbReference type="AlphaFoldDB" id="M0JK33"/>
<dbReference type="OrthoDB" id="31125at2157"/>
<evidence type="ECO:0000313" key="4">
    <source>
        <dbReference type="Proteomes" id="UP000682967"/>
    </source>
</evidence>
<proteinExistence type="predicted"/>
<evidence type="ECO:0008006" key="5">
    <source>
        <dbReference type="Google" id="ProtNLM"/>
    </source>
</evidence>
<dbReference type="PATRIC" id="fig|662476.7.peg.4088"/>
<geneLocation type="plasmid" evidence="2 4">
    <name>pHsi540</name>
</geneLocation>
<dbReference type="EMBL" id="AOLR01000059">
    <property type="protein sequence ID" value="EMA08703.1"/>
    <property type="molecule type" value="Genomic_DNA"/>
</dbReference>
<sequence>MTWKQATTDEIAEYYQTEFDEYFEKVPAFIRECQPKEIGVAFREAYPVKGDTVPEKQFVRRQAFGDDSSDFSQWSGNGSIKQFIKSPPAHDPISGRHKLVSSELADVPSAPEAVYYATDFHDRNWVLVVDIDAKDVALEYAKDAVDGDEEDTDDDLKRRAGVFEAPPEGFPYRFADLDQALEYGFEVKDYFEDSLDTDATQVVYSGQGCHVYMYDPAPEYRYSEVPRRHIATILEEKQDIPIDTPVTTDESRVIRLPYSLHAGVSRVVTPIESPDFDYRSDAVPAVCSTTEPTQ</sequence>
<protein>
    <recommendedName>
        <fullName evidence="5">DNA primase-like protein</fullName>
    </recommendedName>
</protein>
<gene>
    <name evidence="1" type="ORF">C436_20528</name>
    <name evidence="2" type="ORF">KDQ40_18785</name>
</gene>
<reference evidence="2" key="2">
    <citation type="submission" date="2021-04" db="EMBL/GenBank/DDBJ databases">
        <title>Complete Genome sequence and Methylome Analysis of the Haloarchaeon Haloarcula sinaiiensis.</title>
        <authorList>
            <person name="Fomenkov A."/>
            <person name="DasSarma P."/>
            <person name="DasSarma S."/>
            <person name="Roberts R.J."/>
        </authorList>
    </citation>
    <scope>NUCLEOTIDE SEQUENCE</scope>
    <source>
        <strain evidence="2">ATCC 33800</strain>
        <plasmid evidence="2">pHsi540</plasmid>
    </source>
</reference>
<dbReference type="Gene3D" id="3.90.920.10">
    <property type="entry name" value="DNA primase, PRIM domain"/>
    <property type="match status" value="1"/>
</dbReference>
<accession>M0JK33</accession>
<dbReference type="EMBL" id="CP073368">
    <property type="protein sequence ID" value="QUJ74016.1"/>
    <property type="molecule type" value="Genomic_DNA"/>
</dbReference>
<name>M0JK33_9EURY</name>
<keyword evidence="3" id="KW-1185">Reference proteome</keyword>
<evidence type="ECO:0000313" key="1">
    <source>
        <dbReference type="EMBL" id="EMA08703.1"/>
    </source>
</evidence>
<reference evidence="1 3" key="1">
    <citation type="journal article" date="2014" name="PLoS Genet.">
        <title>Phylogenetically driven sequencing of extremely halophilic archaea reveals strategies for static and dynamic osmo-response.</title>
        <authorList>
            <person name="Becker E.A."/>
            <person name="Seitzer P.M."/>
            <person name="Tritt A."/>
            <person name="Larsen D."/>
            <person name="Krusor M."/>
            <person name="Yao A.I."/>
            <person name="Wu D."/>
            <person name="Madern D."/>
            <person name="Eisen J.A."/>
            <person name="Darling A.E."/>
            <person name="Facciotti M.T."/>
        </authorList>
    </citation>
    <scope>NUCLEOTIDE SEQUENCE [LARGE SCALE GENOMIC DNA]</scope>
    <source>
        <strain evidence="1 3">ATCC 33800</strain>
    </source>
</reference>
<dbReference type="GeneID" id="64825047"/>
<dbReference type="RefSeq" id="WP_004966726.1">
    <property type="nucleotide sequence ID" value="NZ_AOLR01000059.1"/>
</dbReference>
<dbReference type="Proteomes" id="UP000011659">
    <property type="component" value="Unassembled WGS sequence"/>
</dbReference>
<dbReference type="SUPFAM" id="SSF56747">
    <property type="entry name" value="Prim-pol domain"/>
    <property type="match status" value="1"/>
</dbReference>